<protein>
    <submittedName>
        <fullName evidence="2">Uncharacterized protein</fullName>
    </submittedName>
</protein>
<feature type="compositionally biased region" description="Basic and acidic residues" evidence="1">
    <location>
        <begin position="10"/>
        <end position="23"/>
    </location>
</feature>
<dbReference type="Proteomes" id="UP000014809">
    <property type="component" value="Chromosome"/>
</dbReference>
<dbReference type="HOGENOM" id="CLU_1479715_0_0_11"/>
<evidence type="ECO:0000313" key="2">
    <source>
        <dbReference type="EMBL" id="AGP31524.1"/>
    </source>
</evidence>
<dbReference type="STRING" id="1200352.A606_09425"/>
<reference evidence="2 3" key="1">
    <citation type="submission" date="2012-06" db="EMBL/GenBank/DDBJ databases">
        <title>Complete genome sequence of Corynebacterium terpenotabidum Y-11 (=DSM 44721).</title>
        <authorList>
            <person name="Ruckert C."/>
            <person name="Albersmeier A."/>
            <person name="Al-Dilaimi A."/>
            <person name="Szczepanowski R."/>
            <person name="Kalinowski J."/>
        </authorList>
    </citation>
    <scope>NUCLEOTIDE SEQUENCE [LARGE SCALE GENOMIC DNA]</scope>
    <source>
        <strain evidence="2 3">Y-11</strain>
    </source>
</reference>
<evidence type="ECO:0000256" key="1">
    <source>
        <dbReference type="SAM" id="MobiDB-lite"/>
    </source>
</evidence>
<feature type="region of interest" description="Disordered" evidence="1">
    <location>
        <begin position="1"/>
        <end position="32"/>
    </location>
</feature>
<feature type="region of interest" description="Disordered" evidence="1">
    <location>
        <begin position="63"/>
        <end position="86"/>
    </location>
</feature>
<sequence length="182" mass="19579">MKFAAGAGDAPEKPAEVAEKPADGAEAGTPVEFTAEQFKALTEALGLEPEATPDEVVEAVQKLTEKGDEEPEKAPVDPSEVKASRGGNVTIDAAAWADMQKSIRLGLNARRQENRLEAEAVVDQFIRAGRAQAADRERLLAAYQEDPSDTVRQLRRGKVAHMVELGHGLSVDEPPRASGWVR</sequence>
<proteinExistence type="predicted"/>
<accession>S4XG23</accession>
<evidence type="ECO:0000313" key="3">
    <source>
        <dbReference type="Proteomes" id="UP000014809"/>
    </source>
</evidence>
<name>S4XG23_9CORY</name>
<dbReference type="KEGG" id="cter:A606_09425"/>
<dbReference type="AlphaFoldDB" id="S4XG23"/>
<dbReference type="PATRIC" id="fig|1200352.3.peg.1918"/>
<gene>
    <name evidence="2" type="ORF">A606_09425</name>
</gene>
<dbReference type="EMBL" id="CP003696">
    <property type="protein sequence ID" value="AGP31524.1"/>
    <property type="molecule type" value="Genomic_DNA"/>
</dbReference>
<feature type="compositionally biased region" description="Basic and acidic residues" evidence="1">
    <location>
        <begin position="72"/>
        <end position="83"/>
    </location>
</feature>
<organism evidence="2 3">
    <name type="scientific">Corynebacterium terpenotabidum Y-11</name>
    <dbReference type="NCBI Taxonomy" id="1200352"/>
    <lineage>
        <taxon>Bacteria</taxon>
        <taxon>Bacillati</taxon>
        <taxon>Actinomycetota</taxon>
        <taxon>Actinomycetes</taxon>
        <taxon>Mycobacteriales</taxon>
        <taxon>Corynebacteriaceae</taxon>
        <taxon>Corynebacterium</taxon>
    </lineage>
</organism>
<keyword evidence="3" id="KW-1185">Reference proteome</keyword>